<dbReference type="GO" id="GO:0000775">
    <property type="term" value="C:chromosome, centromeric region"/>
    <property type="evidence" value="ECO:0007669"/>
    <property type="project" value="TreeGrafter"/>
</dbReference>
<dbReference type="PANTHER" id="PTHR13395:SF6">
    <property type="entry name" value="SISTER CHROMATID COHESION PROTEIN DCC1"/>
    <property type="match status" value="1"/>
</dbReference>
<evidence type="ECO:0000313" key="5">
    <source>
        <dbReference type="Proteomes" id="UP000728185"/>
    </source>
</evidence>
<dbReference type="Proteomes" id="UP000728185">
    <property type="component" value="Unassembled WGS sequence"/>
</dbReference>
<dbReference type="GO" id="GO:0000785">
    <property type="term" value="C:chromatin"/>
    <property type="evidence" value="ECO:0007669"/>
    <property type="project" value="TreeGrafter"/>
</dbReference>
<dbReference type="OrthoDB" id="5199543at2759"/>
<dbReference type="GO" id="GO:0006260">
    <property type="term" value="P:DNA replication"/>
    <property type="evidence" value="ECO:0007669"/>
    <property type="project" value="UniProtKB-KW"/>
</dbReference>
<gene>
    <name evidence="4" type="ORF">FBUS_07848</name>
</gene>
<comment type="caution">
    <text evidence="4">The sequence shown here is derived from an EMBL/GenBank/DDBJ whole genome shotgun (WGS) entry which is preliminary data.</text>
</comment>
<dbReference type="InterPro" id="IPR019128">
    <property type="entry name" value="Dcc1"/>
</dbReference>
<evidence type="ECO:0000256" key="3">
    <source>
        <dbReference type="ARBA" id="ARBA00022705"/>
    </source>
</evidence>
<accession>A0A8E0S182</accession>
<keyword evidence="5" id="KW-1185">Reference proteome</keyword>
<dbReference type="GO" id="GO:0031390">
    <property type="term" value="C:Ctf18 RFC-like complex"/>
    <property type="evidence" value="ECO:0007669"/>
    <property type="project" value="InterPro"/>
</dbReference>
<dbReference type="GO" id="GO:0034088">
    <property type="term" value="P:maintenance of mitotic sister chromatid cohesion"/>
    <property type="evidence" value="ECO:0007669"/>
    <property type="project" value="TreeGrafter"/>
</dbReference>
<evidence type="ECO:0000256" key="2">
    <source>
        <dbReference type="ARBA" id="ARBA00017682"/>
    </source>
</evidence>
<evidence type="ECO:0000256" key="1">
    <source>
        <dbReference type="ARBA" id="ARBA00007017"/>
    </source>
</evidence>
<dbReference type="PANTHER" id="PTHR13395">
    <property type="entry name" value="SISTER CHROMATID COHESION PROTEIN DCC1-RELATED"/>
    <property type="match status" value="1"/>
</dbReference>
<keyword evidence="3" id="KW-0235">DNA replication</keyword>
<proteinExistence type="inferred from homology"/>
<evidence type="ECO:0000313" key="4">
    <source>
        <dbReference type="EMBL" id="KAA0195137.1"/>
    </source>
</evidence>
<name>A0A8E0S182_9TREM</name>
<dbReference type="EMBL" id="LUCM01003905">
    <property type="protein sequence ID" value="KAA0195137.1"/>
    <property type="molecule type" value="Genomic_DNA"/>
</dbReference>
<protein>
    <recommendedName>
        <fullName evidence="2">Sister chromatid cohesion protein DCC1</fullName>
    </recommendedName>
</protein>
<comment type="similarity">
    <text evidence="1">Belongs to the DCC1 family.</text>
</comment>
<dbReference type="Pfam" id="PF09724">
    <property type="entry name" value="Dcc1"/>
    <property type="match status" value="1"/>
</dbReference>
<dbReference type="AlphaFoldDB" id="A0A8E0S182"/>
<sequence length="218" mass="24520">MARIRTLDEMMCLFRCAKLDASLSSFVRPVQFSDQLVSDDYKLFEVDSELADELSTSDSPRIIELKDEPGKSGFGRVYACAADQTYSVVETETSNTLLLVPNDSAPIEKPLDTEEPKPAVVYAMKTSYLEFHPCIAPSLRLLKQKMLSSRYHSPFDDELDGDEDSTIRPPKFTRLELTAEFPCSINELAYAFVRLGIFEIEGFMRLVDSDYLVQVGGS</sequence>
<organism evidence="4 5">
    <name type="scientific">Fasciolopsis buskii</name>
    <dbReference type="NCBI Taxonomy" id="27845"/>
    <lineage>
        <taxon>Eukaryota</taxon>
        <taxon>Metazoa</taxon>
        <taxon>Spiralia</taxon>
        <taxon>Lophotrochozoa</taxon>
        <taxon>Platyhelminthes</taxon>
        <taxon>Trematoda</taxon>
        <taxon>Digenea</taxon>
        <taxon>Plagiorchiida</taxon>
        <taxon>Echinostomata</taxon>
        <taxon>Echinostomatoidea</taxon>
        <taxon>Fasciolidae</taxon>
        <taxon>Fasciolopsis</taxon>
    </lineage>
</organism>
<reference evidence="4" key="1">
    <citation type="submission" date="2019-05" db="EMBL/GenBank/DDBJ databases">
        <title>Annotation for the trematode Fasciolopsis buski.</title>
        <authorList>
            <person name="Choi Y.-J."/>
        </authorList>
    </citation>
    <scope>NUCLEOTIDE SEQUENCE</scope>
    <source>
        <strain evidence="4">HT</strain>
        <tissue evidence="4">Whole worm</tissue>
    </source>
</reference>